<keyword evidence="3" id="KW-1185">Reference proteome</keyword>
<proteinExistence type="predicted"/>
<protein>
    <submittedName>
        <fullName evidence="2">Uncharacterized protein</fullName>
    </submittedName>
</protein>
<feature type="compositionally biased region" description="Polar residues" evidence="1">
    <location>
        <begin position="9"/>
        <end position="22"/>
    </location>
</feature>
<evidence type="ECO:0000313" key="2">
    <source>
        <dbReference type="EMBL" id="EKM50928.1"/>
    </source>
</evidence>
<dbReference type="GeneID" id="18909801"/>
<sequence>MVAPLPCMSSVNEHQTPMTSLNSRKHWQASYDTVRLRSSHTLSTKTGRRGPTLTRQLPLTLVLTIDCQTWAS</sequence>
<gene>
    <name evidence="2" type="ORF">PHACADRAFT_177643</name>
</gene>
<dbReference type="KEGG" id="pco:PHACADRAFT_177643"/>
<accession>K5VI46</accession>
<evidence type="ECO:0000313" key="3">
    <source>
        <dbReference type="Proteomes" id="UP000008370"/>
    </source>
</evidence>
<dbReference type="Proteomes" id="UP000008370">
    <property type="component" value="Unassembled WGS sequence"/>
</dbReference>
<dbReference type="EMBL" id="JH930477">
    <property type="protein sequence ID" value="EKM50928.1"/>
    <property type="molecule type" value="Genomic_DNA"/>
</dbReference>
<evidence type="ECO:0000256" key="1">
    <source>
        <dbReference type="SAM" id="MobiDB-lite"/>
    </source>
</evidence>
<feature type="region of interest" description="Disordered" evidence="1">
    <location>
        <begin position="1"/>
        <end position="24"/>
    </location>
</feature>
<name>K5VI46_PHACS</name>
<dbReference type="AlphaFoldDB" id="K5VI46"/>
<dbReference type="HOGENOM" id="CLU_2723010_0_0_1"/>
<dbReference type="InParanoid" id="K5VI46"/>
<dbReference type="RefSeq" id="XP_007400095.1">
    <property type="nucleotide sequence ID" value="XM_007400033.1"/>
</dbReference>
<organism evidence="2 3">
    <name type="scientific">Phanerochaete carnosa (strain HHB-10118-sp)</name>
    <name type="common">White-rot fungus</name>
    <name type="synonym">Peniophora carnosa</name>
    <dbReference type="NCBI Taxonomy" id="650164"/>
    <lineage>
        <taxon>Eukaryota</taxon>
        <taxon>Fungi</taxon>
        <taxon>Dikarya</taxon>
        <taxon>Basidiomycota</taxon>
        <taxon>Agaricomycotina</taxon>
        <taxon>Agaricomycetes</taxon>
        <taxon>Polyporales</taxon>
        <taxon>Phanerochaetaceae</taxon>
        <taxon>Phanerochaete</taxon>
    </lineage>
</organism>
<reference evidence="2 3" key="1">
    <citation type="journal article" date="2012" name="BMC Genomics">
        <title>Comparative genomics of the white-rot fungi, Phanerochaete carnosa and P. chrysosporium, to elucidate the genetic basis of the distinct wood types they colonize.</title>
        <authorList>
            <person name="Suzuki H."/>
            <person name="MacDonald J."/>
            <person name="Syed K."/>
            <person name="Salamov A."/>
            <person name="Hori C."/>
            <person name="Aerts A."/>
            <person name="Henrissat B."/>
            <person name="Wiebenga A."/>
            <person name="vanKuyk P.A."/>
            <person name="Barry K."/>
            <person name="Lindquist E."/>
            <person name="LaButti K."/>
            <person name="Lapidus A."/>
            <person name="Lucas S."/>
            <person name="Coutinho P."/>
            <person name="Gong Y."/>
            <person name="Samejima M."/>
            <person name="Mahadevan R."/>
            <person name="Abou-Zaid M."/>
            <person name="de Vries R.P."/>
            <person name="Igarashi K."/>
            <person name="Yadav J.S."/>
            <person name="Grigoriev I.V."/>
            <person name="Master E.R."/>
        </authorList>
    </citation>
    <scope>NUCLEOTIDE SEQUENCE [LARGE SCALE GENOMIC DNA]</scope>
    <source>
        <strain evidence="2 3">HHB-10118-sp</strain>
    </source>
</reference>